<gene>
    <name evidence="1" type="ORF">EXE58_02480</name>
</gene>
<name>A0A4P7IBK0_9ACTN</name>
<dbReference type="KEGG" id="nsn:EXE58_02480"/>
<reference evidence="1 2" key="1">
    <citation type="submission" date="2019-03" db="EMBL/GenBank/DDBJ databases">
        <title>Three New Species of Nocardioides, Nocardioides euryhalodurans sp. nov., Nocardioides seonyuensis sp. nov. and Nocardioides eburneoflavus sp. nov. Iolated from Soil.</title>
        <authorList>
            <person name="Roh S.G."/>
            <person name="Lee C."/>
            <person name="Kim M.-K."/>
            <person name="Kim S.B."/>
        </authorList>
    </citation>
    <scope>NUCLEOTIDE SEQUENCE [LARGE SCALE GENOMIC DNA]</scope>
    <source>
        <strain evidence="1 2">MMS17-SY207-3</strain>
    </source>
</reference>
<proteinExistence type="predicted"/>
<sequence length="175" mass="19127">MSIRVYKPGSWMNLREVVSVQQQAGDVLAPDWNTDRHLVYTVTEALRSALPDLDDEGLEHYAMTEAAQASLRLFYDEGEPMRRIVMAVDVDSVEPVQDGLCEVHAEFSVPNDVVAWLVDTDGAAPAVSDVAGSLPLTGTESTEDVARIERAVAACLEHDLAYYAASETDLVMELS</sequence>
<organism evidence="1 2">
    <name type="scientific">Nocardioides seonyuensis</name>
    <dbReference type="NCBI Taxonomy" id="2518371"/>
    <lineage>
        <taxon>Bacteria</taxon>
        <taxon>Bacillati</taxon>
        <taxon>Actinomycetota</taxon>
        <taxon>Actinomycetes</taxon>
        <taxon>Propionibacteriales</taxon>
        <taxon>Nocardioidaceae</taxon>
        <taxon>Nocardioides</taxon>
    </lineage>
</organism>
<accession>A0A4P7IBK0</accession>
<evidence type="ECO:0000313" key="1">
    <source>
        <dbReference type="EMBL" id="QBX54444.1"/>
    </source>
</evidence>
<dbReference type="OrthoDB" id="3214389at2"/>
<dbReference type="InterPro" id="IPR054206">
    <property type="entry name" value="DUF6912"/>
</dbReference>
<dbReference type="RefSeq" id="WP_135266417.1">
    <property type="nucleotide sequence ID" value="NZ_CP038436.1"/>
</dbReference>
<evidence type="ECO:0000313" key="2">
    <source>
        <dbReference type="Proteomes" id="UP000294853"/>
    </source>
</evidence>
<dbReference type="EMBL" id="CP038436">
    <property type="protein sequence ID" value="QBX54444.1"/>
    <property type="molecule type" value="Genomic_DNA"/>
</dbReference>
<keyword evidence="2" id="KW-1185">Reference proteome</keyword>
<dbReference type="AlphaFoldDB" id="A0A4P7IBK0"/>
<protein>
    <submittedName>
        <fullName evidence="1">Uncharacterized protein</fullName>
    </submittedName>
</protein>
<dbReference type="Proteomes" id="UP000294853">
    <property type="component" value="Chromosome"/>
</dbReference>
<dbReference type="Pfam" id="PF21853">
    <property type="entry name" value="DUF6912"/>
    <property type="match status" value="1"/>
</dbReference>